<keyword evidence="3" id="KW-1185">Reference proteome</keyword>
<comment type="caution">
    <text evidence="2">The sequence shown here is derived from an EMBL/GenBank/DDBJ whole genome shotgun (WGS) entry which is preliminary data.</text>
</comment>
<reference evidence="2 3" key="1">
    <citation type="journal article" date="2014" name="Int. J. Syst. Evol. Microbiol.">
        <title>Complete genome sequence of Corynebacterium casei LMG S-19264T (=DSM 44701T), isolated from a smear-ripened cheese.</title>
        <authorList>
            <consortium name="US DOE Joint Genome Institute (JGI-PGF)"/>
            <person name="Walter F."/>
            <person name="Albersmeier A."/>
            <person name="Kalinowski J."/>
            <person name="Ruckert C."/>
        </authorList>
    </citation>
    <scope>NUCLEOTIDE SEQUENCE [LARGE SCALE GENOMIC DNA]</scope>
    <source>
        <strain evidence="2 3">NBRC 111766</strain>
    </source>
</reference>
<feature type="domain" description="SCP2" evidence="1">
    <location>
        <begin position="14"/>
        <end position="94"/>
    </location>
</feature>
<dbReference type="AlphaFoldDB" id="A0AA37U1F1"/>
<dbReference type="Pfam" id="PF02036">
    <property type="entry name" value="SCP2"/>
    <property type="match status" value="1"/>
</dbReference>
<evidence type="ECO:0000313" key="2">
    <source>
        <dbReference type="EMBL" id="GLS87927.1"/>
    </source>
</evidence>
<protein>
    <submittedName>
        <fullName evidence="2">Sterol-binding domain-containing protein</fullName>
    </submittedName>
</protein>
<evidence type="ECO:0000313" key="3">
    <source>
        <dbReference type="Proteomes" id="UP001157355"/>
    </source>
</evidence>
<dbReference type="Gene3D" id="3.30.1050.10">
    <property type="entry name" value="SCP2 sterol-binding domain"/>
    <property type="match status" value="1"/>
</dbReference>
<dbReference type="InterPro" id="IPR036527">
    <property type="entry name" value="SCP2_sterol-bd_dom_sf"/>
</dbReference>
<dbReference type="Proteomes" id="UP001157355">
    <property type="component" value="Unassembled WGS sequence"/>
</dbReference>
<dbReference type="InterPro" id="IPR003033">
    <property type="entry name" value="SCP2_sterol-bd_dom"/>
</dbReference>
<gene>
    <name evidence="2" type="ORF">GCM10010873_29010</name>
</gene>
<dbReference type="EMBL" id="BSPP01000010">
    <property type="protein sequence ID" value="GLS87927.1"/>
    <property type="molecule type" value="Genomic_DNA"/>
</dbReference>
<organism evidence="2 3">
    <name type="scientific">Cypionkella aquatica</name>
    <dbReference type="NCBI Taxonomy" id="1756042"/>
    <lineage>
        <taxon>Bacteria</taxon>
        <taxon>Pseudomonadati</taxon>
        <taxon>Pseudomonadota</taxon>
        <taxon>Alphaproteobacteria</taxon>
        <taxon>Rhodobacterales</taxon>
        <taxon>Paracoccaceae</taxon>
        <taxon>Cypionkella</taxon>
    </lineage>
</organism>
<dbReference type="SUPFAM" id="SSF55718">
    <property type="entry name" value="SCP-like"/>
    <property type="match status" value="1"/>
</dbReference>
<sequence length="95" mass="9655">MSDVISTAVEALAKKLPNGFDGVAKFVLEGEGAIMVDPDGVRAGDEASDVTLTATPEVFQAMLAGDMNPTTAFMTGKLSVEGSMGLAMQLGAAMS</sequence>
<accession>A0AA37U1F1</accession>
<evidence type="ECO:0000259" key="1">
    <source>
        <dbReference type="Pfam" id="PF02036"/>
    </source>
</evidence>
<proteinExistence type="predicted"/>
<name>A0AA37U1F1_9RHOB</name>
<dbReference type="RefSeq" id="WP_284326092.1">
    <property type="nucleotide sequence ID" value="NZ_BSPP01000010.1"/>
</dbReference>